<proteinExistence type="predicted"/>
<gene>
    <name evidence="1" type="ORF">S03H2_41600</name>
</gene>
<evidence type="ECO:0000313" key="1">
    <source>
        <dbReference type="EMBL" id="GAH71243.1"/>
    </source>
</evidence>
<sequence length="167" mass="19832">MIIPKQYIQMCRKAPELKGHKPQEGDLYALPNGVVFVVASYCFRVENTRLKKIHLAIPPAMRPSQILGEPDFESPVFRKQMYETFPIEYWTWLPSQAQLQEMTTPDYGGKEYLAFFHELYDFVYNLNHRGKNCFDSIEELKFAFVWQKKYDKIWNPKTKQWIKANSP</sequence>
<accession>X1JN70</accession>
<name>X1JN70_9ZZZZ</name>
<comment type="caution">
    <text evidence="1">The sequence shown here is derived from an EMBL/GenBank/DDBJ whole genome shotgun (WGS) entry which is preliminary data.</text>
</comment>
<organism evidence="1">
    <name type="scientific">marine sediment metagenome</name>
    <dbReference type="NCBI Taxonomy" id="412755"/>
    <lineage>
        <taxon>unclassified sequences</taxon>
        <taxon>metagenomes</taxon>
        <taxon>ecological metagenomes</taxon>
    </lineage>
</organism>
<dbReference type="EMBL" id="BARU01025844">
    <property type="protein sequence ID" value="GAH71243.1"/>
    <property type="molecule type" value="Genomic_DNA"/>
</dbReference>
<dbReference type="AlphaFoldDB" id="X1JN70"/>
<protein>
    <submittedName>
        <fullName evidence="1">Uncharacterized protein</fullName>
    </submittedName>
</protein>
<reference evidence="1" key="1">
    <citation type="journal article" date="2014" name="Front. Microbiol.">
        <title>High frequency of phylogenetically diverse reductive dehalogenase-homologous genes in deep subseafloor sedimentary metagenomes.</title>
        <authorList>
            <person name="Kawai M."/>
            <person name="Futagami T."/>
            <person name="Toyoda A."/>
            <person name="Takaki Y."/>
            <person name="Nishi S."/>
            <person name="Hori S."/>
            <person name="Arai W."/>
            <person name="Tsubouchi T."/>
            <person name="Morono Y."/>
            <person name="Uchiyama I."/>
            <person name="Ito T."/>
            <person name="Fujiyama A."/>
            <person name="Inagaki F."/>
            <person name="Takami H."/>
        </authorList>
    </citation>
    <scope>NUCLEOTIDE SEQUENCE</scope>
    <source>
        <strain evidence="1">Expedition CK06-06</strain>
    </source>
</reference>